<dbReference type="GO" id="GO:0016787">
    <property type="term" value="F:hydrolase activity"/>
    <property type="evidence" value="ECO:0007669"/>
    <property type="project" value="UniProtKB-KW"/>
</dbReference>
<gene>
    <name evidence="3" type="ORF">P9847_08470</name>
</gene>
<dbReference type="EC" id="3.1.1.103" evidence="3"/>
<dbReference type="Proteomes" id="UP001343257">
    <property type="component" value="Unassembled WGS sequence"/>
</dbReference>
<evidence type="ECO:0000313" key="4">
    <source>
        <dbReference type="Proteomes" id="UP001343257"/>
    </source>
</evidence>
<keyword evidence="4" id="KW-1185">Reference proteome</keyword>
<dbReference type="PANTHER" id="PTHR43283">
    <property type="entry name" value="BETA-LACTAMASE-RELATED"/>
    <property type="match status" value="1"/>
</dbReference>
<dbReference type="InterPro" id="IPR012338">
    <property type="entry name" value="Beta-lactam/transpept-like"/>
</dbReference>
<organism evidence="3 4">
    <name type="scientific">Paenibacillus chibensis</name>
    <dbReference type="NCBI Taxonomy" id="59846"/>
    <lineage>
        <taxon>Bacteria</taxon>
        <taxon>Bacillati</taxon>
        <taxon>Bacillota</taxon>
        <taxon>Bacilli</taxon>
        <taxon>Bacillales</taxon>
        <taxon>Paenibacillaceae</taxon>
        <taxon>Paenibacillus</taxon>
    </lineage>
</organism>
<comment type="caution">
    <text evidence="3">The sequence shown here is derived from an EMBL/GenBank/DDBJ whole genome shotgun (WGS) entry which is preliminary data.</text>
</comment>
<evidence type="ECO:0000256" key="1">
    <source>
        <dbReference type="ARBA" id="ARBA00022801"/>
    </source>
</evidence>
<dbReference type="InterPro" id="IPR001466">
    <property type="entry name" value="Beta-lactam-related"/>
</dbReference>
<dbReference type="SUPFAM" id="SSF56601">
    <property type="entry name" value="beta-lactamase/transpeptidase-like"/>
    <property type="match status" value="1"/>
</dbReference>
<protein>
    <submittedName>
        <fullName evidence="3">Serine hydrolase</fullName>
        <ecNumber evidence="3">3.1.1.103</ecNumber>
    </submittedName>
</protein>
<dbReference type="EMBL" id="JARTLD010000023">
    <property type="protein sequence ID" value="MED5017342.1"/>
    <property type="molecule type" value="Genomic_DNA"/>
</dbReference>
<name>A0ABU6PR33_9BACL</name>
<dbReference type="PANTHER" id="PTHR43283:SF11">
    <property type="entry name" value="BETA-LACTAMASE-RELATED DOMAIN-CONTAINING PROTEIN"/>
    <property type="match status" value="1"/>
</dbReference>
<dbReference type="InterPro" id="IPR050789">
    <property type="entry name" value="Diverse_Enzym_Activities"/>
</dbReference>
<dbReference type="RefSeq" id="WP_328276970.1">
    <property type="nucleotide sequence ID" value="NZ_JARTLD010000023.1"/>
</dbReference>
<proteinExistence type="predicted"/>
<dbReference type="Pfam" id="PF00144">
    <property type="entry name" value="Beta-lactamase"/>
    <property type="match status" value="1"/>
</dbReference>
<keyword evidence="1 3" id="KW-0378">Hydrolase</keyword>
<dbReference type="Gene3D" id="3.40.710.10">
    <property type="entry name" value="DD-peptidase/beta-lactamase superfamily"/>
    <property type="match status" value="1"/>
</dbReference>
<feature type="domain" description="Beta-lactamase-related" evidence="2">
    <location>
        <begin position="20"/>
        <end position="327"/>
    </location>
</feature>
<evidence type="ECO:0000313" key="3">
    <source>
        <dbReference type="EMBL" id="MED5017342.1"/>
    </source>
</evidence>
<sequence>MHSKQKAVTVMKGIEPIHHLIEGWVAAKKIPAAVIDIQLGNKLKWQSAFGNASLDTIFDAASLTKVVVTLPAIMQLVQSGTLSLQDPVQQYIPEFRHSEVTIEHCLRHVSGLPSVLPDFRERYKSLDIQQIFALELEFSPGERVSYSDIGMVLVGWIITRLTKKPLDIVAKEAIFAPLGMTDSFFNPPASLRERIAPTEWDGEKYLLGEVHDETCYRLGGVAGSAGLFTTADDLSRYARAWLFPEQHALLTRASVYACTKSVDKGRGIGWQVHEGPDSMMSCGPHWPSGSFGHTGYTGTSLWIDPALQLSVVFLTNGVHLGRDNEVKDLRPILHDAILDIIR</sequence>
<reference evidence="3 4" key="1">
    <citation type="submission" date="2023-03" db="EMBL/GenBank/DDBJ databases">
        <title>Bacillus Genome Sequencing.</title>
        <authorList>
            <person name="Dunlap C."/>
        </authorList>
    </citation>
    <scope>NUCLEOTIDE SEQUENCE [LARGE SCALE GENOMIC DNA]</scope>
    <source>
        <strain evidence="3 4">NRS-52</strain>
    </source>
</reference>
<accession>A0ABU6PR33</accession>
<evidence type="ECO:0000259" key="2">
    <source>
        <dbReference type="Pfam" id="PF00144"/>
    </source>
</evidence>